<dbReference type="Pfam" id="PF04183">
    <property type="entry name" value="IucA_IucC"/>
    <property type="match status" value="1"/>
</dbReference>
<evidence type="ECO:0000313" key="6">
    <source>
        <dbReference type="EMBL" id="SIR49430.1"/>
    </source>
</evidence>
<dbReference type="GO" id="GO:0016881">
    <property type="term" value="F:acid-amino acid ligase activity"/>
    <property type="evidence" value="ECO:0007669"/>
    <property type="project" value="UniProtKB-ARBA"/>
</dbReference>
<dbReference type="Proteomes" id="UP000186385">
    <property type="component" value="Unassembled WGS sequence"/>
</dbReference>
<evidence type="ECO:0000256" key="2">
    <source>
        <dbReference type="ARBA" id="ARBA00007832"/>
    </source>
</evidence>
<evidence type="ECO:0000256" key="1">
    <source>
        <dbReference type="ARBA" id="ARBA00004924"/>
    </source>
</evidence>
<feature type="domain" description="Aerobactin siderophore biosynthesis IucA/IucC N-terminal" evidence="3">
    <location>
        <begin position="141"/>
        <end position="363"/>
    </location>
</feature>
<dbReference type="InterPro" id="IPR022770">
    <property type="entry name" value="IucA/IucC-like_C"/>
</dbReference>
<evidence type="ECO:0000259" key="4">
    <source>
        <dbReference type="Pfam" id="PF06276"/>
    </source>
</evidence>
<sequence>MKTRARERAEEAAFQCFLNSYLREIDQGRALSADRYPAVIHDAAQEVRELILHCRSFSCLVEVAYRSQSGRHTLGAVWRKEETGWQRVEKITLLIALIEELHCRNKDCSHYEQLLSRVLESTDAIERYVGFHEENSKSMTTFIDSEQSLVFGHWMHPTPKSRYGMAHWQHDLFAPELKGRFQLHLFYANPSWVRSNAAEGLSAEGMVNDLFLKRNGYCTVPMHPLQAKWLLQQPWVAEAIQNGDLLYEGASGPLFTATSSVRTVYSEDCRWMFKFSLPVHITNSLRVNKHHELECGIVMGSLMGNLAVAEQYPSFRLIEDPAYVTVDPPGLGQKESGFEVIIRENPFMRSRADNLFSVAALVQEHPAGEDAVLTAEVKRLAEESGLDVEEAAIRWFRRYWETAINPLLTIYDRYGIALEAHQQNSVLQLENGWPSQYYYRDNQGFYLCESYRLQLQGAEPALCEHGALFYKEPLIRDRFFYYVFFNQLFSITHRMGADGLVEEKQLLRWMVLELSDMEKSMTGAGRTFIRQILTQKTIACKANLMTRFQDVDELEEKLEQAVYTDVPNPLTDSSLLQQGEGQYEPVFL</sequence>
<dbReference type="Proteomes" id="UP000215545">
    <property type="component" value="Unassembled WGS sequence"/>
</dbReference>
<reference evidence="5" key="3">
    <citation type="submission" date="2017-03" db="EMBL/GenBank/DDBJ databases">
        <authorList>
            <person name="Dastager S.G."/>
            <person name="Neurgaonkar P.S."/>
            <person name="Dharne M.S."/>
        </authorList>
    </citation>
    <scope>NUCLEOTIDE SEQUENCE</scope>
    <source>
        <strain evidence="5">DSM 25145</strain>
    </source>
</reference>
<reference evidence="8" key="2">
    <citation type="submission" date="2017-03" db="EMBL/GenBank/DDBJ databases">
        <title>Bacillus sp. V-88(T) DSM27956, whole genome shotgun sequencing project.</title>
        <authorList>
            <person name="Dastager S.G."/>
            <person name="Neurgaonkar P.S."/>
            <person name="Dharne M.S."/>
        </authorList>
    </citation>
    <scope>NUCLEOTIDE SEQUENCE [LARGE SCALE GENOMIC DNA]</scope>
    <source>
        <strain evidence="8">DSM 25145</strain>
    </source>
</reference>
<dbReference type="InterPro" id="IPR007310">
    <property type="entry name" value="Aerobactin_biosyn_IucA/IucC_N"/>
</dbReference>
<proteinExistence type="inferred from homology"/>
<name>A0A1N7BDN1_9BACI</name>
<evidence type="ECO:0000313" key="5">
    <source>
        <dbReference type="EMBL" id="OXS74689.1"/>
    </source>
</evidence>
<evidence type="ECO:0000313" key="7">
    <source>
        <dbReference type="Proteomes" id="UP000186385"/>
    </source>
</evidence>
<accession>A0A1N7BDN1</accession>
<comment type="similarity">
    <text evidence="2">Belongs to the IucA/IucC family.</text>
</comment>
<evidence type="ECO:0000259" key="3">
    <source>
        <dbReference type="Pfam" id="PF04183"/>
    </source>
</evidence>
<dbReference type="AlphaFoldDB" id="A0A1N7BDN1"/>
<feature type="domain" description="Aerobactin siderophore biosynthesis IucA/IucC-like C-terminal" evidence="4">
    <location>
        <begin position="394"/>
        <end position="554"/>
    </location>
</feature>
<gene>
    <name evidence="5" type="ORF">B1B05_16115</name>
    <name evidence="6" type="ORF">SAMN05443094_10951</name>
</gene>
<dbReference type="Gene3D" id="1.10.510.40">
    <property type="match status" value="1"/>
</dbReference>
<dbReference type="EMBL" id="MWSK01000009">
    <property type="protein sequence ID" value="OXS74689.1"/>
    <property type="molecule type" value="Genomic_DNA"/>
</dbReference>
<dbReference type="InterPro" id="IPR037455">
    <property type="entry name" value="LucA/IucC-like"/>
</dbReference>
<comment type="pathway">
    <text evidence="1">Siderophore biosynthesis.</text>
</comment>
<reference evidence="6 7" key="1">
    <citation type="submission" date="2017-01" db="EMBL/GenBank/DDBJ databases">
        <authorList>
            <person name="Mah S.A."/>
            <person name="Swanson W.J."/>
            <person name="Moy G.W."/>
            <person name="Vacquier V.D."/>
        </authorList>
    </citation>
    <scope>NUCLEOTIDE SEQUENCE [LARGE SCALE GENOMIC DNA]</scope>
    <source>
        <strain evidence="6 7">NIO-1016</strain>
    </source>
</reference>
<protein>
    <submittedName>
        <fullName evidence="5">IucA/IucC family siderophore biosynthesis protein</fullName>
    </submittedName>
    <submittedName>
        <fullName evidence="6">Siderophore synthetase component</fullName>
    </submittedName>
</protein>
<dbReference type="RefSeq" id="WP_045850188.1">
    <property type="nucleotide sequence ID" value="NZ_FTLX01000009.1"/>
</dbReference>
<dbReference type="GO" id="GO:0019290">
    <property type="term" value="P:siderophore biosynthetic process"/>
    <property type="evidence" value="ECO:0007669"/>
    <property type="project" value="InterPro"/>
</dbReference>
<evidence type="ECO:0000313" key="8">
    <source>
        <dbReference type="Proteomes" id="UP000215545"/>
    </source>
</evidence>
<dbReference type="PANTHER" id="PTHR34384:SF5">
    <property type="entry name" value="L-2,3-DIAMINOPROPANOATE--CITRATE LIGASE"/>
    <property type="match status" value="1"/>
</dbReference>
<dbReference type="STRING" id="1017273.SAMN05443094_10951"/>
<dbReference type="OrthoDB" id="2989563at2"/>
<organism evidence="6 7">
    <name type="scientific">Domibacillus enclensis</name>
    <dbReference type="NCBI Taxonomy" id="1017273"/>
    <lineage>
        <taxon>Bacteria</taxon>
        <taxon>Bacillati</taxon>
        <taxon>Bacillota</taxon>
        <taxon>Bacilli</taxon>
        <taxon>Bacillales</taxon>
        <taxon>Bacillaceae</taxon>
        <taxon>Domibacillus</taxon>
    </lineage>
</organism>
<dbReference type="Pfam" id="PF06276">
    <property type="entry name" value="FhuF"/>
    <property type="match status" value="1"/>
</dbReference>
<dbReference type="EMBL" id="FTLX01000009">
    <property type="protein sequence ID" value="SIR49430.1"/>
    <property type="molecule type" value="Genomic_DNA"/>
</dbReference>
<dbReference type="PANTHER" id="PTHR34384">
    <property type="entry name" value="L-2,3-DIAMINOPROPANOATE--CITRATE LIGASE"/>
    <property type="match status" value="1"/>
</dbReference>
<keyword evidence="8" id="KW-1185">Reference proteome</keyword>